<feature type="transmembrane region" description="Helical" evidence="7">
    <location>
        <begin position="128"/>
        <end position="145"/>
    </location>
</feature>
<dbReference type="SUPFAM" id="SSF103473">
    <property type="entry name" value="MFS general substrate transporter"/>
    <property type="match status" value="1"/>
</dbReference>
<dbReference type="Pfam" id="PF07690">
    <property type="entry name" value="MFS_1"/>
    <property type="match status" value="1"/>
</dbReference>
<feature type="transmembrane region" description="Helical" evidence="7">
    <location>
        <begin position="381"/>
        <end position="398"/>
    </location>
</feature>
<dbReference type="InterPro" id="IPR036259">
    <property type="entry name" value="MFS_trans_sf"/>
</dbReference>
<evidence type="ECO:0000256" key="1">
    <source>
        <dbReference type="ARBA" id="ARBA00004651"/>
    </source>
</evidence>
<keyword evidence="6 7" id="KW-0472">Membrane</keyword>
<proteinExistence type="predicted"/>
<evidence type="ECO:0000313" key="10">
    <source>
        <dbReference type="Proteomes" id="UP000503540"/>
    </source>
</evidence>
<reference evidence="9 10" key="1">
    <citation type="journal article" date="2019" name="ACS Chem. Biol.">
        <title>Identification and Mobilization of a Cryptic Antibiotic Biosynthesis Gene Locus from a Human-Pathogenic Nocardia Isolate.</title>
        <authorList>
            <person name="Herisse M."/>
            <person name="Ishida K."/>
            <person name="Porter J.L."/>
            <person name="Howden B."/>
            <person name="Hertweck C."/>
            <person name="Stinear T.P."/>
            <person name="Pidot S.J."/>
        </authorList>
    </citation>
    <scope>NUCLEOTIDE SEQUENCE [LARGE SCALE GENOMIC DNA]</scope>
    <source>
        <strain evidence="9 10">AUSMDU00012717</strain>
    </source>
</reference>
<sequence length="581" mass="61285">MNHGFCAIQSLCASSHFTGERERSLGRQVLLAVTFTGSLPIMALSIVDPPVLLERRFQRYLALAVICLAELLVLLDNTIVNVALPSIGVQLATGVSGLQWVVDAYTLTFAGLLLACGNLGDRYGRRRVMTIGLVGVGVMSVAGALSETMGGVITARAAMGVFAAAVFPATLALIINIFTEKRERALAIAAWTAMAGIAIAIGPISGGWLLEHFSWHSVFWINVPVAAVAVLATMLWVPESRAAQVGRLDLLGIALSISGITLIVWAIIEGPRYGWLSVTTLAAGALGFALLAVFVIWELRTSAPILDMRLFGIRRFSLPALAIAVGYFSMFGFLFLITQYFQGVREYTPLEFGIASLPFAFSVGVGAPIATLLAQRFGTTPVIVVGLLTMGVGFYLGGQVTVDSPYLTDVLPSMVAMALGVAIVQGPATESIMGSLPLDEAGAGSAVNDTTREIGGTLGVAVLGSIVASYYTTRMAPKIDVIPAAIMNDREKGLVKASPLSVLEMRSRPLPPFLDAQRETLITAMKSAALQGSHAASLVATGAVIVCAVLVAIFLPWGVQEGESILLGWRKSPKPQPDSTL</sequence>
<dbReference type="NCBIfam" id="TIGR00711">
    <property type="entry name" value="efflux_EmrB"/>
    <property type="match status" value="1"/>
</dbReference>
<evidence type="ECO:0000259" key="8">
    <source>
        <dbReference type="PROSITE" id="PS50850"/>
    </source>
</evidence>
<dbReference type="PROSITE" id="PS50850">
    <property type="entry name" value="MFS"/>
    <property type="match status" value="1"/>
</dbReference>
<feature type="transmembrane region" description="Helical" evidence="7">
    <location>
        <begin position="274"/>
        <end position="297"/>
    </location>
</feature>
<name>A0A6G9YRS1_9NOCA</name>
<evidence type="ECO:0000256" key="2">
    <source>
        <dbReference type="ARBA" id="ARBA00022448"/>
    </source>
</evidence>
<dbReference type="GO" id="GO:0005886">
    <property type="term" value="C:plasma membrane"/>
    <property type="evidence" value="ECO:0007669"/>
    <property type="project" value="UniProtKB-SubCell"/>
</dbReference>
<dbReference type="InterPro" id="IPR020846">
    <property type="entry name" value="MFS_dom"/>
</dbReference>
<keyword evidence="10" id="KW-1185">Reference proteome</keyword>
<dbReference type="PANTHER" id="PTHR42718">
    <property type="entry name" value="MAJOR FACILITATOR SUPERFAMILY MULTIDRUG TRANSPORTER MFSC"/>
    <property type="match status" value="1"/>
</dbReference>
<dbReference type="CDD" id="cd17321">
    <property type="entry name" value="MFS_MMR_MDR_like"/>
    <property type="match status" value="1"/>
</dbReference>
<keyword evidence="4 7" id="KW-0812">Transmembrane</keyword>
<feature type="transmembrane region" description="Helical" evidence="7">
    <location>
        <begin position="353"/>
        <end position="374"/>
    </location>
</feature>
<feature type="transmembrane region" description="Helical" evidence="7">
    <location>
        <begin position="185"/>
        <end position="206"/>
    </location>
</feature>
<dbReference type="InterPro" id="IPR011701">
    <property type="entry name" value="MFS"/>
</dbReference>
<dbReference type="Gene3D" id="1.20.1720.10">
    <property type="entry name" value="Multidrug resistance protein D"/>
    <property type="match status" value="1"/>
</dbReference>
<keyword evidence="2" id="KW-0813">Transport</keyword>
<feature type="transmembrane region" description="Helical" evidence="7">
    <location>
        <begin position="96"/>
        <end position="116"/>
    </location>
</feature>
<evidence type="ECO:0000256" key="4">
    <source>
        <dbReference type="ARBA" id="ARBA00022692"/>
    </source>
</evidence>
<keyword evidence="5 7" id="KW-1133">Transmembrane helix</keyword>
<feature type="domain" description="Major facilitator superfamily (MFS) profile" evidence="8">
    <location>
        <begin position="62"/>
        <end position="560"/>
    </location>
</feature>
<feature type="transmembrane region" description="Helical" evidence="7">
    <location>
        <begin position="535"/>
        <end position="559"/>
    </location>
</feature>
<evidence type="ECO:0000313" key="9">
    <source>
        <dbReference type="EMBL" id="QIS16005.1"/>
    </source>
</evidence>
<dbReference type="InterPro" id="IPR004638">
    <property type="entry name" value="EmrB-like"/>
</dbReference>
<dbReference type="Gene3D" id="1.20.1250.20">
    <property type="entry name" value="MFS general substrate transporter like domains"/>
    <property type="match status" value="1"/>
</dbReference>
<evidence type="ECO:0000256" key="7">
    <source>
        <dbReference type="SAM" id="Phobius"/>
    </source>
</evidence>
<feature type="transmembrane region" description="Helical" evidence="7">
    <location>
        <begin position="157"/>
        <end position="178"/>
    </location>
</feature>
<feature type="transmembrane region" description="Helical" evidence="7">
    <location>
        <begin position="250"/>
        <end position="268"/>
    </location>
</feature>
<keyword evidence="3" id="KW-1003">Cell membrane</keyword>
<accession>A0A6G9YRS1</accession>
<protein>
    <submittedName>
        <fullName evidence="9">DHA2 family efflux MFS transporter permease subunit</fullName>
    </submittedName>
</protein>
<evidence type="ECO:0000256" key="5">
    <source>
        <dbReference type="ARBA" id="ARBA00022989"/>
    </source>
</evidence>
<feature type="transmembrane region" description="Helical" evidence="7">
    <location>
        <begin position="218"/>
        <end position="238"/>
    </location>
</feature>
<dbReference type="EMBL" id="CP046172">
    <property type="protein sequence ID" value="QIS16005.1"/>
    <property type="molecule type" value="Genomic_DNA"/>
</dbReference>
<organism evidence="9 10">
    <name type="scientific">Nocardia arthritidis</name>
    <dbReference type="NCBI Taxonomy" id="228602"/>
    <lineage>
        <taxon>Bacteria</taxon>
        <taxon>Bacillati</taxon>
        <taxon>Actinomycetota</taxon>
        <taxon>Actinomycetes</taxon>
        <taxon>Mycobacteriales</taxon>
        <taxon>Nocardiaceae</taxon>
        <taxon>Nocardia</taxon>
    </lineage>
</organism>
<gene>
    <name evidence="9" type="ORF">F5544_40955</name>
</gene>
<evidence type="ECO:0000256" key="3">
    <source>
        <dbReference type="ARBA" id="ARBA00022475"/>
    </source>
</evidence>
<feature type="transmembrane region" description="Helical" evidence="7">
    <location>
        <begin position="318"/>
        <end position="341"/>
    </location>
</feature>
<feature type="transmembrane region" description="Helical" evidence="7">
    <location>
        <begin position="29"/>
        <end position="48"/>
    </location>
</feature>
<dbReference type="Proteomes" id="UP000503540">
    <property type="component" value="Chromosome"/>
</dbReference>
<dbReference type="PANTHER" id="PTHR42718:SF42">
    <property type="entry name" value="EXPORT PROTEIN"/>
    <property type="match status" value="1"/>
</dbReference>
<dbReference type="AlphaFoldDB" id="A0A6G9YRS1"/>
<comment type="subcellular location">
    <subcellularLocation>
        <location evidence="1">Cell membrane</location>
        <topology evidence="1">Multi-pass membrane protein</topology>
    </subcellularLocation>
</comment>
<feature type="transmembrane region" description="Helical" evidence="7">
    <location>
        <begin position="60"/>
        <end position="84"/>
    </location>
</feature>
<dbReference type="KEGG" id="nah:F5544_40955"/>
<dbReference type="GO" id="GO:0022857">
    <property type="term" value="F:transmembrane transporter activity"/>
    <property type="evidence" value="ECO:0007669"/>
    <property type="project" value="InterPro"/>
</dbReference>
<evidence type="ECO:0000256" key="6">
    <source>
        <dbReference type="ARBA" id="ARBA00023136"/>
    </source>
</evidence>